<feature type="domain" description="Dockerin" evidence="1">
    <location>
        <begin position="382"/>
        <end position="436"/>
    </location>
</feature>
<gene>
    <name evidence="2" type="ORF">UU14_C0021G0007</name>
</gene>
<proteinExistence type="predicted"/>
<dbReference type="InterPro" id="IPR016134">
    <property type="entry name" value="Dockerin_dom"/>
</dbReference>
<sequence>MIFNVLSDPPGGLCSLTNKQNMQAIVSFIKNNGVSVAALQEVVKQKDSDACDFDHIQYLKDAVALTAPGYTVTEREYIHAQQGSREMWWYRVFLHNTPIIPPIISTSTAASNSQGAEAIVVDTPVGRIRFINLHPQPGTQALTLDTHLLPFIDQFRNDGIPIVIMGDFNLRYDFADAAPVLKRIEDAGFYRACDPVKFPNGNCNDTVRDPNSNFAVDYIFIDKRATFSVKNAYVEQSLQFSDHLPVVVELSSQPANTPPVGYLDSASCTSFSGWTCDADKFSQTLKVQFYDGSTYIGETTANQTRVDLEPLCGGTNNHGYTYTTPSSLKDGKSHSISAFAINILPDGTVGGSNVLLTSSPKTFTCAAPTAIPTSTPIPTPTIIPIPGDNNPKDGKISTTELYAILRSYYTNTPSLDTNGDGRINSMDYIFVRPYIR</sequence>
<dbReference type="InterPro" id="IPR018247">
    <property type="entry name" value="EF_Hand_1_Ca_BS"/>
</dbReference>
<evidence type="ECO:0000313" key="2">
    <source>
        <dbReference type="EMBL" id="KKR71699.1"/>
    </source>
</evidence>
<name>A0A0G0T3Y8_9BACT</name>
<dbReference type="PROSITE" id="PS51766">
    <property type="entry name" value="DOCKERIN"/>
    <property type="match status" value="1"/>
</dbReference>
<dbReference type="Gene3D" id="3.60.10.10">
    <property type="entry name" value="Endonuclease/exonuclease/phosphatase"/>
    <property type="match status" value="1"/>
</dbReference>
<dbReference type="PROSITE" id="PS00018">
    <property type="entry name" value="EF_HAND_1"/>
    <property type="match status" value="1"/>
</dbReference>
<dbReference type="InterPro" id="IPR005135">
    <property type="entry name" value="Endo/exonuclease/phosphatase"/>
</dbReference>
<comment type="caution">
    <text evidence="2">The sequence shown here is derived from an EMBL/GenBank/DDBJ whole genome shotgun (WGS) entry which is preliminary data.</text>
</comment>
<dbReference type="AlphaFoldDB" id="A0A0G0T3Y8"/>
<dbReference type="GO" id="GO:0003824">
    <property type="term" value="F:catalytic activity"/>
    <property type="evidence" value="ECO:0007669"/>
    <property type="project" value="InterPro"/>
</dbReference>
<protein>
    <recommendedName>
        <fullName evidence="1">Dockerin domain-containing protein</fullName>
    </recommendedName>
</protein>
<dbReference type="EMBL" id="LBZM01000021">
    <property type="protein sequence ID" value="KKR71699.1"/>
    <property type="molecule type" value="Genomic_DNA"/>
</dbReference>
<dbReference type="GO" id="GO:0000272">
    <property type="term" value="P:polysaccharide catabolic process"/>
    <property type="evidence" value="ECO:0007669"/>
    <property type="project" value="InterPro"/>
</dbReference>
<accession>A0A0G0T3Y8</accession>
<evidence type="ECO:0000259" key="1">
    <source>
        <dbReference type="PROSITE" id="PS51766"/>
    </source>
</evidence>
<reference evidence="2 3" key="1">
    <citation type="journal article" date="2015" name="Nature">
        <title>rRNA introns, odd ribosomes, and small enigmatic genomes across a large radiation of phyla.</title>
        <authorList>
            <person name="Brown C.T."/>
            <person name="Hug L.A."/>
            <person name="Thomas B.C."/>
            <person name="Sharon I."/>
            <person name="Castelle C.J."/>
            <person name="Singh A."/>
            <person name="Wilkins M.J."/>
            <person name="Williams K.H."/>
            <person name="Banfield J.F."/>
        </authorList>
    </citation>
    <scope>NUCLEOTIDE SEQUENCE [LARGE SCALE GENOMIC DNA]</scope>
</reference>
<dbReference type="Proteomes" id="UP000034664">
    <property type="component" value="Unassembled WGS sequence"/>
</dbReference>
<evidence type="ECO:0000313" key="3">
    <source>
        <dbReference type="Proteomes" id="UP000034664"/>
    </source>
</evidence>
<dbReference type="InterPro" id="IPR036691">
    <property type="entry name" value="Endo/exonu/phosph_ase_sf"/>
</dbReference>
<dbReference type="SUPFAM" id="SSF56219">
    <property type="entry name" value="DNase I-like"/>
    <property type="match status" value="1"/>
</dbReference>
<dbReference type="Pfam" id="PF03372">
    <property type="entry name" value="Exo_endo_phos"/>
    <property type="match status" value="1"/>
</dbReference>
<organism evidence="2 3">
    <name type="scientific">Candidatus Roizmanbacteria bacterium GW2011_GWB1_40_7</name>
    <dbReference type="NCBI Taxonomy" id="1618482"/>
    <lineage>
        <taxon>Bacteria</taxon>
        <taxon>Candidatus Roizmaniibacteriota</taxon>
    </lineage>
</organism>